<protein>
    <submittedName>
        <fullName evidence="1">Uncharacterized protein</fullName>
    </submittedName>
</protein>
<gene>
    <name evidence="1" type="ORF">BC936DRAFT_146183</name>
</gene>
<comment type="caution">
    <text evidence="1">The sequence shown here is derived from an EMBL/GenBank/DDBJ whole genome shotgun (WGS) entry which is preliminary data.</text>
</comment>
<dbReference type="Proteomes" id="UP000268093">
    <property type="component" value="Unassembled WGS sequence"/>
</dbReference>
<keyword evidence="2" id="KW-1185">Reference proteome</keyword>
<evidence type="ECO:0000313" key="1">
    <source>
        <dbReference type="EMBL" id="RUP47058.1"/>
    </source>
</evidence>
<sequence length="104" mass="11417">MHGINGLCTASMRSALLKAGLEDVTHTYTSAPAGWGPVPLGQLMKRTLVEAFKEGKPTVTKVMGVAEKEYDRMLEEVLEEMGGTYRPYVNVDLYVGRRPKANMG</sequence>
<dbReference type="EMBL" id="RBNI01005007">
    <property type="protein sequence ID" value="RUP47058.1"/>
    <property type="molecule type" value="Genomic_DNA"/>
</dbReference>
<reference evidence="1 2" key="1">
    <citation type="journal article" date="2018" name="New Phytol.">
        <title>Phylogenomics of Endogonaceae and evolution of mycorrhizas within Mucoromycota.</title>
        <authorList>
            <person name="Chang Y."/>
            <person name="Desiro A."/>
            <person name="Na H."/>
            <person name="Sandor L."/>
            <person name="Lipzen A."/>
            <person name="Clum A."/>
            <person name="Barry K."/>
            <person name="Grigoriev I.V."/>
            <person name="Martin F.M."/>
            <person name="Stajich J.E."/>
            <person name="Smith M.E."/>
            <person name="Bonito G."/>
            <person name="Spatafora J.W."/>
        </authorList>
    </citation>
    <scope>NUCLEOTIDE SEQUENCE [LARGE SCALE GENOMIC DNA]</scope>
    <source>
        <strain evidence="1 2">GMNB39</strain>
    </source>
</reference>
<dbReference type="AlphaFoldDB" id="A0A433D855"/>
<accession>A0A433D855</accession>
<proteinExistence type="predicted"/>
<name>A0A433D855_9FUNG</name>
<organism evidence="1 2">
    <name type="scientific">Jimgerdemannia flammicorona</name>
    <dbReference type="NCBI Taxonomy" id="994334"/>
    <lineage>
        <taxon>Eukaryota</taxon>
        <taxon>Fungi</taxon>
        <taxon>Fungi incertae sedis</taxon>
        <taxon>Mucoromycota</taxon>
        <taxon>Mucoromycotina</taxon>
        <taxon>Endogonomycetes</taxon>
        <taxon>Endogonales</taxon>
        <taxon>Endogonaceae</taxon>
        <taxon>Jimgerdemannia</taxon>
    </lineage>
</organism>
<evidence type="ECO:0000313" key="2">
    <source>
        <dbReference type="Proteomes" id="UP000268093"/>
    </source>
</evidence>